<comment type="caution">
    <text evidence="1">The sequence shown here is derived from an EMBL/GenBank/DDBJ whole genome shotgun (WGS) entry which is preliminary data.</text>
</comment>
<keyword evidence="2" id="KW-1185">Reference proteome</keyword>
<name>A0ACC0JYA8_CHOFU</name>
<evidence type="ECO:0000313" key="2">
    <source>
        <dbReference type="Proteomes" id="UP001064048"/>
    </source>
</evidence>
<gene>
    <name evidence="1" type="ORF">MSG28_007714</name>
</gene>
<dbReference type="Proteomes" id="UP001064048">
    <property type="component" value="Chromosome 12"/>
</dbReference>
<sequence>MAFKSKKIVKKQQQNTEPTILPLRQRNLELEAIGPVPPSQNVVFSEKELNNSNYDSWYSWRQGHQEGNKLISLEKIAQQPKFQQKSGTASEQSTNFLQLQVDSRPPDITKKYRETVQKPNRKKGKPRYPERKERTETRRCIELNKTKSVESTENSTLREEYINYDKNKVVRQAAEIKSSLALNIECNDNNSLLWRQSQPETRQHEMGINYDQIRKKEHVLKRCSCELKLYCNQSESESMIINVLNPTKENVSSELLSSLFESNDFIAKRNRREDTSIKTDLNDFTSISVMRAISKEAQTCLNIKEDEYISASIQDITSPKHARDNNKYDEEEPRLSVLYVKDLATRPKNLTQPNERAIKSSSEKCNSLKMTTACRKDKLDKRKLKESAQNKINKPHNEQAFEETYPCYRYVDCKPTGKEKKSKIKRLDLHNESKVKCTQTPPKVKKPKCTKAAVKTAVKALQVTSSCDVI</sequence>
<evidence type="ECO:0000313" key="1">
    <source>
        <dbReference type="EMBL" id="KAI8429177.1"/>
    </source>
</evidence>
<reference evidence="1 2" key="1">
    <citation type="journal article" date="2022" name="Genome Biol. Evol.">
        <title>The Spruce Budworm Genome: Reconstructing the Evolutionary History of Antifreeze Proteins.</title>
        <authorList>
            <person name="Beliveau C."/>
            <person name="Gagne P."/>
            <person name="Picq S."/>
            <person name="Vernygora O."/>
            <person name="Keeling C.I."/>
            <person name="Pinkney K."/>
            <person name="Doucet D."/>
            <person name="Wen F."/>
            <person name="Johnston J.S."/>
            <person name="Maaroufi H."/>
            <person name="Boyle B."/>
            <person name="Laroche J."/>
            <person name="Dewar K."/>
            <person name="Juretic N."/>
            <person name="Blackburn G."/>
            <person name="Nisole A."/>
            <person name="Brunet B."/>
            <person name="Brandao M."/>
            <person name="Lumley L."/>
            <person name="Duan J."/>
            <person name="Quan G."/>
            <person name="Lucarotti C.J."/>
            <person name="Roe A.D."/>
            <person name="Sperling F.A.H."/>
            <person name="Levesque R.C."/>
            <person name="Cusson M."/>
        </authorList>
    </citation>
    <scope>NUCLEOTIDE SEQUENCE [LARGE SCALE GENOMIC DNA]</scope>
    <source>
        <strain evidence="1">Glfc:IPQL:Cfum</strain>
    </source>
</reference>
<proteinExistence type="predicted"/>
<accession>A0ACC0JYA8</accession>
<dbReference type="EMBL" id="CM046112">
    <property type="protein sequence ID" value="KAI8429177.1"/>
    <property type="molecule type" value="Genomic_DNA"/>
</dbReference>
<organism evidence="1 2">
    <name type="scientific">Choristoneura fumiferana</name>
    <name type="common">Spruce budworm moth</name>
    <name type="synonym">Archips fumiferana</name>
    <dbReference type="NCBI Taxonomy" id="7141"/>
    <lineage>
        <taxon>Eukaryota</taxon>
        <taxon>Metazoa</taxon>
        <taxon>Ecdysozoa</taxon>
        <taxon>Arthropoda</taxon>
        <taxon>Hexapoda</taxon>
        <taxon>Insecta</taxon>
        <taxon>Pterygota</taxon>
        <taxon>Neoptera</taxon>
        <taxon>Endopterygota</taxon>
        <taxon>Lepidoptera</taxon>
        <taxon>Glossata</taxon>
        <taxon>Ditrysia</taxon>
        <taxon>Tortricoidea</taxon>
        <taxon>Tortricidae</taxon>
        <taxon>Tortricinae</taxon>
        <taxon>Choristoneura</taxon>
    </lineage>
</organism>
<protein>
    <submittedName>
        <fullName evidence="1">Uncharacterized protein</fullName>
    </submittedName>
</protein>